<dbReference type="EMBL" id="RAQJ01000003">
    <property type="protein sequence ID" value="RKE95017.1"/>
    <property type="molecule type" value="Genomic_DNA"/>
</dbReference>
<proteinExistence type="predicted"/>
<keyword evidence="2" id="KW-1185">Reference proteome</keyword>
<comment type="caution">
    <text evidence="1">The sequence shown here is derived from an EMBL/GenBank/DDBJ whole genome shotgun (WGS) entry which is preliminary data.</text>
</comment>
<reference evidence="1 2" key="1">
    <citation type="submission" date="2018-09" db="EMBL/GenBank/DDBJ databases">
        <title>Genomic Encyclopedia of Archaeal and Bacterial Type Strains, Phase II (KMG-II): from individual species to whole genera.</title>
        <authorList>
            <person name="Goeker M."/>
        </authorList>
    </citation>
    <scope>NUCLEOTIDE SEQUENCE [LARGE SCALE GENOMIC DNA]</scope>
    <source>
        <strain evidence="1 2">DSM 26283</strain>
    </source>
</reference>
<evidence type="ECO:0000313" key="1">
    <source>
        <dbReference type="EMBL" id="RKE95017.1"/>
    </source>
</evidence>
<gene>
    <name evidence="1" type="ORF">BXY80_2035</name>
</gene>
<dbReference type="RefSeq" id="WP_120201514.1">
    <property type="nucleotide sequence ID" value="NZ_RAQJ01000003.1"/>
</dbReference>
<protein>
    <submittedName>
        <fullName evidence="1">Uncharacterized protein</fullName>
    </submittedName>
</protein>
<accession>A0A420DLF7</accession>
<dbReference type="AlphaFoldDB" id="A0A420DLF7"/>
<sequence>MKNKKLNTINTTGFKTPEDYFKSFDETLFNKLNDSNHLDTIKNHGFNMPEDYFVSFDDKVLKALNTEKETKVVTLFPWEKIAYASAVAAALVLMFNTVFNTSEQLSFDTLEITTIEDYLSQEDYTSLELASLFTENELNSSNLTHTIISDDSLEDYLLENTSIEDLIIE</sequence>
<evidence type="ECO:0000313" key="2">
    <source>
        <dbReference type="Proteomes" id="UP000284892"/>
    </source>
</evidence>
<dbReference type="Proteomes" id="UP000284892">
    <property type="component" value="Unassembled WGS sequence"/>
</dbReference>
<organism evidence="1 2">
    <name type="scientific">Ichthyenterobacterium magnum</name>
    <dbReference type="NCBI Taxonomy" id="1230530"/>
    <lineage>
        <taxon>Bacteria</taxon>
        <taxon>Pseudomonadati</taxon>
        <taxon>Bacteroidota</taxon>
        <taxon>Flavobacteriia</taxon>
        <taxon>Flavobacteriales</taxon>
        <taxon>Flavobacteriaceae</taxon>
        <taxon>Ichthyenterobacterium</taxon>
    </lineage>
</organism>
<name>A0A420DLF7_9FLAO</name>
<dbReference type="OrthoDB" id="981524at2"/>